<organism evidence="1 2">
    <name type="scientific">Phocaeicola vulgatus</name>
    <name type="common">Bacteroides vulgatus</name>
    <dbReference type="NCBI Taxonomy" id="821"/>
    <lineage>
        <taxon>Bacteria</taxon>
        <taxon>Pseudomonadati</taxon>
        <taxon>Bacteroidota</taxon>
        <taxon>Bacteroidia</taxon>
        <taxon>Bacteroidales</taxon>
        <taxon>Bacteroidaceae</taxon>
        <taxon>Phocaeicola</taxon>
    </lineage>
</organism>
<dbReference type="EMBL" id="CP043529">
    <property type="protein sequence ID" value="QEW38567.1"/>
    <property type="molecule type" value="Genomic_DNA"/>
</dbReference>
<reference evidence="1 2" key="1">
    <citation type="submission" date="2019-09" db="EMBL/GenBank/DDBJ databases">
        <title>Commensal-derived Metabolites Govern Vibrio cholerae Pathogenesis in Host.</title>
        <authorList>
            <person name="Yoon S.S."/>
            <person name="Yoon M.Y."/>
        </authorList>
    </citation>
    <scope>NUCLEOTIDE SEQUENCE [LARGE SCALE GENOMIC DNA]</scope>
    <source>
        <strain evidence="1 2">VIC01</strain>
    </source>
</reference>
<evidence type="ECO:0000313" key="1">
    <source>
        <dbReference type="EMBL" id="QEW38567.1"/>
    </source>
</evidence>
<dbReference type="AlphaFoldDB" id="A0A5P3AXX3"/>
<dbReference type="Proteomes" id="UP000326091">
    <property type="component" value="Chromosome"/>
</dbReference>
<protein>
    <recommendedName>
        <fullName evidence="3">DUF1320 domain-containing protein</fullName>
    </recommendedName>
</protein>
<name>A0A5P3AXX3_PHOVU</name>
<evidence type="ECO:0000313" key="2">
    <source>
        <dbReference type="Proteomes" id="UP000326091"/>
    </source>
</evidence>
<gene>
    <name evidence="1" type="ORF">VIC01_04211</name>
</gene>
<accession>A0A5P3AXX3</accession>
<evidence type="ECO:0008006" key="3">
    <source>
        <dbReference type="Google" id="ProtNLM"/>
    </source>
</evidence>
<proteinExistence type="predicted"/>
<sequence>MYITEQDYINIGEEALKIVQQSKEENRLLAERFAMDFAAGYLRGRYDVDAAFSRQGDERNMALVGCLTDIALYRMVLGLPARMSLEKYSTQYDKQVEWLEAVQASEVMLDLPTVTGPDGQEDYYNPIRTGEGIRNNYIW</sequence>
<dbReference type="RefSeq" id="WP_151061921.1">
    <property type="nucleotide sequence ID" value="NZ_CACRTA010000013.1"/>
</dbReference>